<keyword evidence="2" id="KW-0812">Transmembrane</keyword>
<reference evidence="7 9" key="1">
    <citation type="submission" date="2020-05" db="EMBL/GenBank/DDBJ databases">
        <title>Complete genome sequencing of Campylobacter and Arcobacter type strains.</title>
        <authorList>
            <person name="Miller W.G."/>
            <person name="Yee E."/>
        </authorList>
    </citation>
    <scope>NUCLEOTIDE SEQUENCE [LARGE SCALE GENOMIC DNA]</scope>
    <source>
        <strain evidence="7 9">CCUG 73571</strain>
    </source>
</reference>
<dbReference type="PANTHER" id="PTHR34597:SF1">
    <property type="entry name" value="HEME_HEMOPEXIN TRANSPORTER PROTEIN HUXB"/>
    <property type="match status" value="1"/>
</dbReference>
<evidence type="ECO:0000256" key="2">
    <source>
        <dbReference type="ARBA" id="ARBA00022692"/>
    </source>
</evidence>
<protein>
    <submittedName>
        <fullName evidence="7">Hemolysin secretion/activation protein, ShlB/FhaC/HecB family</fullName>
    </submittedName>
</protein>
<dbReference type="EMBL" id="CP053825">
    <property type="protein sequence ID" value="QKF80378.1"/>
    <property type="molecule type" value="Genomic_DNA"/>
</dbReference>
<evidence type="ECO:0000259" key="5">
    <source>
        <dbReference type="Pfam" id="PF03865"/>
    </source>
</evidence>
<dbReference type="PANTHER" id="PTHR34597">
    <property type="entry name" value="SLR1661 PROTEIN"/>
    <property type="match status" value="1"/>
</dbReference>
<feature type="compositionally biased region" description="Low complexity" evidence="4">
    <location>
        <begin position="88"/>
        <end position="151"/>
    </location>
</feature>
<keyword evidence="1" id="KW-1134">Transmembrane beta strand</keyword>
<keyword evidence="1" id="KW-0472">Membrane</keyword>
<dbReference type="GO" id="GO:0008320">
    <property type="term" value="F:protein transmembrane transporter activity"/>
    <property type="evidence" value="ECO:0007669"/>
    <property type="project" value="TreeGrafter"/>
</dbReference>
<feature type="region of interest" description="Disordered" evidence="4">
    <location>
        <begin position="63"/>
        <end position="151"/>
    </location>
</feature>
<dbReference type="GO" id="GO:0046819">
    <property type="term" value="P:protein secretion by the type V secretion system"/>
    <property type="evidence" value="ECO:0007669"/>
    <property type="project" value="TreeGrafter"/>
</dbReference>
<dbReference type="Proteomes" id="UP000509246">
    <property type="component" value="Chromosome"/>
</dbReference>
<dbReference type="Pfam" id="PF08479">
    <property type="entry name" value="POTRA_2"/>
    <property type="match status" value="1"/>
</dbReference>
<dbReference type="KEGG" id="carm:CARM_0519"/>
<evidence type="ECO:0000259" key="6">
    <source>
        <dbReference type="Pfam" id="PF08479"/>
    </source>
</evidence>
<evidence type="ECO:0000313" key="8">
    <source>
        <dbReference type="EMBL" id="QKF80378.1"/>
    </source>
</evidence>
<proteinExistence type="predicted"/>
<sequence>MKKLLLSTIAISSLIYANEGSISIAKNDIEKVIELSPDRNLPQNKAIKENLKTKQDYIKGQEAKKDFEEKKEELKEKLKQEDEANEETNNQSTNTTNKNSTNQSTKTNNNKTNTNSSIKDKTNNNSNSTNNSFNTNHNSNNNPTSQTNTNTTTNKIAITKYKFVLTNKDTSFEKLGIKEEDLQNLVSEFSARKFSLQDLQDISNIIAYYFQVNGYPAATAYVPQQEFDEESIQINISLGVLGKYIIKNKTTIKDHFLESKLNQRIKGKIISTKLIEDSVYKVNEMYGVQTLAGLQAGENVGETDIVIEVEPDSKANVLLYADNYGIKSAGEYRAGISMGFNSILNMGDYYNFYLQTSDERQINYGASYTFFIGNLKVTPSISQGSYSLGGEYEGLGFSGTSRNFGIDFSYPVWINTNSSLYFTSSIYHKILSDVTLDLLTFDKSSNVGSVGLEGLFRGFENNTLSYSAKISVGKVNDDGTTIFGDTSKSDSKGFGWFRKLNASVNNYYSFNEYITHTININYQKVLGNFELDSSESSSLGGAYGVRAYDNGDGDGDNTIIANFGVRINIPNTNFYFTPFYDVGYAWYEKDSGNRRDDEHFLDALGLQILYNKANEYYIKLDGARALHKYKHDDEHRMKLYLSGGVYF</sequence>
<organism evidence="7 9">
    <name type="scientific">Campylobacter armoricus</name>
    <dbReference type="NCBI Taxonomy" id="2505970"/>
    <lineage>
        <taxon>Bacteria</taxon>
        <taxon>Pseudomonadati</taxon>
        <taxon>Campylobacterota</taxon>
        <taxon>Epsilonproteobacteria</taxon>
        <taxon>Campylobacterales</taxon>
        <taxon>Campylobacteraceae</taxon>
        <taxon>Campylobacter</taxon>
    </lineage>
</organism>
<keyword evidence="9" id="KW-1185">Reference proteome</keyword>
<dbReference type="InterPro" id="IPR051544">
    <property type="entry name" value="TPS_OM_transporter"/>
</dbReference>
<dbReference type="InterPro" id="IPR013686">
    <property type="entry name" value="Polypept-transport_assoc_ShlB"/>
</dbReference>
<dbReference type="KEGG" id="carm:CARM_1491"/>
<feature type="compositionally biased region" description="Basic and acidic residues" evidence="4">
    <location>
        <begin position="63"/>
        <end position="82"/>
    </location>
</feature>
<gene>
    <name evidence="7" type="ORF">CARM_0519</name>
    <name evidence="8" type="ORF">CARM_1491</name>
</gene>
<evidence type="ECO:0000313" key="9">
    <source>
        <dbReference type="Proteomes" id="UP000509246"/>
    </source>
</evidence>
<keyword evidence="3" id="KW-0998">Cell outer membrane</keyword>
<feature type="domain" description="Haemolysin activator HlyB C-terminal" evidence="5">
    <location>
        <begin position="301"/>
        <end position="591"/>
    </location>
</feature>
<accession>A0A7L5HWP1</accession>
<dbReference type="Gene3D" id="3.10.20.310">
    <property type="entry name" value="membrane protein fhac"/>
    <property type="match status" value="1"/>
</dbReference>
<dbReference type="GO" id="GO:0098046">
    <property type="term" value="C:type V protein secretion system complex"/>
    <property type="evidence" value="ECO:0007669"/>
    <property type="project" value="TreeGrafter"/>
</dbReference>
<dbReference type="Gene3D" id="2.40.160.50">
    <property type="entry name" value="membrane protein fhac: a member of the omp85/tpsb transporter family"/>
    <property type="match status" value="1"/>
</dbReference>
<dbReference type="EMBL" id="CP053825">
    <property type="protein sequence ID" value="QKF79446.1"/>
    <property type="molecule type" value="Genomic_DNA"/>
</dbReference>
<dbReference type="InterPro" id="IPR005565">
    <property type="entry name" value="Hemolysn_activator_HlyB_C"/>
</dbReference>
<evidence type="ECO:0000313" key="7">
    <source>
        <dbReference type="EMBL" id="QKF79446.1"/>
    </source>
</evidence>
<dbReference type="AlphaFoldDB" id="A0A7L5HWP1"/>
<dbReference type="Pfam" id="PF03865">
    <property type="entry name" value="ShlB"/>
    <property type="match status" value="1"/>
</dbReference>
<evidence type="ECO:0000256" key="3">
    <source>
        <dbReference type="ARBA" id="ARBA00023237"/>
    </source>
</evidence>
<evidence type="ECO:0000256" key="1">
    <source>
        <dbReference type="ARBA" id="ARBA00022452"/>
    </source>
</evidence>
<evidence type="ECO:0000256" key="4">
    <source>
        <dbReference type="SAM" id="MobiDB-lite"/>
    </source>
</evidence>
<dbReference type="RefSeq" id="WP_139427343.1">
    <property type="nucleotide sequence ID" value="NZ_CP053825.1"/>
</dbReference>
<name>A0A7L5HWP1_9BACT</name>
<dbReference type="GeneID" id="56587241"/>
<feature type="domain" description="Polypeptide-transport-associated ShlB-type" evidence="6">
    <location>
        <begin position="178"/>
        <end position="237"/>
    </location>
</feature>